<reference evidence="1" key="1">
    <citation type="submission" date="2022-10" db="EMBL/GenBank/DDBJ databases">
        <title>Determination and structural analysis of whole genome sequence of Sarocladium strictum F4-1.</title>
        <authorList>
            <person name="Hu L."/>
            <person name="Jiang Y."/>
        </authorList>
    </citation>
    <scope>NUCLEOTIDE SEQUENCE</scope>
    <source>
        <strain evidence="1">F4-1</strain>
    </source>
</reference>
<keyword evidence="2" id="KW-1185">Reference proteome</keyword>
<organism evidence="1 2">
    <name type="scientific">Sarocladium strictum</name>
    <name type="common">Black bundle disease fungus</name>
    <name type="synonym">Acremonium strictum</name>
    <dbReference type="NCBI Taxonomy" id="5046"/>
    <lineage>
        <taxon>Eukaryota</taxon>
        <taxon>Fungi</taxon>
        <taxon>Dikarya</taxon>
        <taxon>Ascomycota</taxon>
        <taxon>Pezizomycotina</taxon>
        <taxon>Sordariomycetes</taxon>
        <taxon>Hypocreomycetidae</taxon>
        <taxon>Hypocreales</taxon>
        <taxon>Sarocladiaceae</taxon>
        <taxon>Sarocladium</taxon>
    </lineage>
</organism>
<dbReference type="EMBL" id="JAPDFR010000001">
    <property type="protein sequence ID" value="KAK0390659.1"/>
    <property type="molecule type" value="Genomic_DNA"/>
</dbReference>
<sequence length="209" mass="23712">MLKGLSLLDEEIGTNELLMSVAPIRLMSVGGSMAVCLLKNRESSWDIDCMLDPNVAAVEEFADDFKAAVQRVSDIAEFEEGWLNRDLETFIHRPKRMALFLESVEQNIVIYPGVNLCVYAGKLEWALERKVRRIAHTRRAEQGKDVDMKDAAALIKQIVEKKGQPLTYDYVRGLNYNGFDLPPTEDALYRVARFYEHTYGSPGLVEQLP</sequence>
<dbReference type="AlphaFoldDB" id="A0AA39GPC3"/>
<evidence type="ECO:0000313" key="2">
    <source>
        <dbReference type="Proteomes" id="UP001175261"/>
    </source>
</evidence>
<evidence type="ECO:0000313" key="1">
    <source>
        <dbReference type="EMBL" id="KAK0390659.1"/>
    </source>
</evidence>
<name>A0AA39GPC3_SARSR</name>
<comment type="caution">
    <text evidence="1">The sequence shown here is derived from an EMBL/GenBank/DDBJ whole genome shotgun (WGS) entry which is preliminary data.</text>
</comment>
<gene>
    <name evidence="1" type="ORF">NLU13_0163</name>
</gene>
<dbReference type="Proteomes" id="UP001175261">
    <property type="component" value="Unassembled WGS sequence"/>
</dbReference>
<protein>
    <submittedName>
        <fullName evidence="1">Uncharacterized protein</fullName>
    </submittedName>
</protein>
<accession>A0AA39GPC3</accession>
<proteinExistence type="predicted"/>